<dbReference type="InterPro" id="IPR049276">
    <property type="entry name" value="DUF6853"/>
</dbReference>
<reference evidence="1 2" key="1">
    <citation type="submission" date="2019-05" db="EMBL/GenBank/DDBJ databases">
        <title>Whole genome sequence analysis of Cupriavidus campinensis S14E4C strain.</title>
        <authorList>
            <person name="Abbaszade G."/>
            <person name="Szabo A."/>
            <person name="Toumi M."/>
            <person name="Toth E."/>
        </authorList>
    </citation>
    <scope>NUCLEOTIDE SEQUENCE [LARGE SCALE GENOMIC DNA]</scope>
    <source>
        <strain evidence="1 2">S14E4C</strain>
    </source>
</reference>
<evidence type="ECO:0008006" key="3">
    <source>
        <dbReference type="Google" id="ProtNLM"/>
    </source>
</evidence>
<proteinExistence type="predicted"/>
<dbReference type="EMBL" id="VCIZ01000005">
    <property type="protein sequence ID" value="TSP12785.1"/>
    <property type="molecule type" value="Genomic_DNA"/>
</dbReference>
<comment type="caution">
    <text evidence="1">The sequence shown here is derived from an EMBL/GenBank/DDBJ whole genome shotgun (WGS) entry which is preliminary data.</text>
</comment>
<accession>A0ABY3EPH8</accession>
<keyword evidence="2" id="KW-1185">Reference proteome</keyword>
<organism evidence="1 2">
    <name type="scientific">Cupriavidus campinensis</name>
    <dbReference type="NCBI Taxonomy" id="151783"/>
    <lineage>
        <taxon>Bacteria</taxon>
        <taxon>Pseudomonadati</taxon>
        <taxon>Pseudomonadota</taxon>
        <taxon>Betaproteobacteria</taxon>
        <taxon>Burkholderiales</taxon>
        <taxon>Burkholderiaceae</taxon>
        <taxon>Cupriavidus</taxon>
    </lineage>
</organism>
<dbReference type="Gene3D" id="6.10.290.10">
    <property type="match status" value="1"/>
</dbReference>
<evidence type="ECO:0000313" key="2">
    <source>
        <dbReference type="Proteomes" id="UP000318943"/>
    </source>
</evidence>
<dbReference type="Pfam" id="PF21593">
    <property type="entry name" value="DUF6853"/>
    <property type="match status" value="1"/>
</dbReference>
<evidence type="ECO:0000313" key="1">
    <source>
        <dbReference type="EMBL" id="TSP12785.1"/>
    </source>
</evidence>
<sequence length="152" mass="17878">MIEIFGKIRDSLWNFASARGLSPQKIDDDFNLNYSRDNDQRFASDVVSLSELMRVYDEAMVEGDLLTARCALVEAQIFAHNLSNFFWDIKEDLAKVASEKIEGRADDRWEWPPLPQRYSYPGRYQFRDGKRVVEIFGSKEVWNESRQQWESI</sequence>
<dbReference type="RefSeq" id="WP_144197750.1">
    <property type="nucleotide sequence ID" value="NZ_VCIZ01000005.1"/>
</dbReference>
<protein>
    <recommendedName>
        <fullName evidence="3">Site-specific DNA-methyltransferase (adenine-specific)</fullName>
    </recommendedName>
</protein>
<dbReference type="Proteomes" id="UP000318943">
    <property type="component" value="Unassembled WGS sequence"/>
</dbReference>
<name>A0ABY3EPH8_9BURK</name>
<gene>
    <name evidence="1" type="ORF">FGG12_11315</name>
</gene>